<protein>
    <recommendedName>
        <fullName evidence="3">Leucine-rich repeat domain-containing protein</fullName>
    </recommendedName>
</protein>
<comment type="caution">
    <text evidence="1">The sequence shown here is derived from an EMBL/GenBank/DDBJ whole genome shotgun (WGS) entry which is preliminary data.</text>
</comment>
<accession>A0AA87NR36</accession>
<dbReference type="PANTHER" id="PTHR45661">
    <property type="entry name" value="SURFACE ANTIGEN"/>
    <property type="match status" value="1"/>
</dbReference>
<evidence type="ECO:0000313" key="1">
    <source>
        <dbReference type="EMBL" id="EPF27910.1"/>
    </source>
</evidence>
<organism evidence="1 2">
    <name type="scientific">Treponema medium ATCC 700293</name>
    <dbReference type="NCBI Taxonomy" id="1125700"/>
    <lineage>
        <taxon>Bacteria</taxon>
        <taxon>Pseudomonadati</taxon>
        <taxon>Spirochaetota</taxon>
        <taxon>Spirochaetia</taxon>
        <taxon>Spirochaetales</taxon>
        <taxon>Treponemataceae</taxon>
        <taxon>Treponema</taxon>
    </lineage>
</organism>
<dbReference type="InterPro" id="IPR026906">
    <property type="entry name" value="LRR_5"/>
</dbReference>
<dbReference type="Gene3D" id="3.80.10.10">
    <property type="entry name" value="Ribonuclease Inhibitor"/>
    <property type="match status" value="2"/>
</dbReference>
<evidence type="ECO:0008006" key="3">
    <source>
        <dbReference type="Google" id="ProtNLM"/>
    </source>
</evidence>
<dbReference type="AlphaFoldDB" id="A0AA87NR36"/>
<dbReference type="EMBL" id="ATFE01000014">
    <property type="protein sequence ID" value="EPF27910.1"/>
    <property type="molecule type" value="Genomic_DNA"/>
</dbReference>
<name>A0AA87NR36_TREMD</name>
<dbReference type="Proteomes" id="UP000014634">
    <property type="component" value="Unassembled WGS sequence"/>
</dbReference>
<dbReference type="RefSeq" id="WP_016523969.1">
    <property type="nucleotide sequence ID" value="NZ_KE332517.1"/>
</dbReference>
<dbReference type="SUPFAM" id="SSF52058">
    <property type="entry name" value="L domain-like"/>
    <property type="match status" value="1"/>
</dbReference>
<dbReference type="Pfam" id="PF13306">
    <property type="entry name" value="LRR_5"/>
    <property type="match status" value="3"/>
</dbReference>
<reference evidence="1 2" key="1">
    <citation type="submission" date="2013-04" db="EMBL/GenBank/DDBJ databases">
        <title>The Genome Sequence of Treponema medium ATCC 700293.</title>
        <authorList>
            <consortium name="The Broad Institute Genomics Platform"/>
            <person name="Earl A."/>
            <person name="Ward D."/>
            <person name="Feldgarden M."/>
            <person name="Gevers D."/>
            <person name="Leonetti C."/>
            <person name="Blanton J.M."/>
            <person name="Dewhirst F.E."/>
            <person name="Izard J."/>
            <person name="Walker B."/>
            <person name="Young S."/>
            <person name="Zeng Q."/>
            <person name="Gargeya S."/>
            <person name="Fitzgerald M."/>
            <person name="Haas B."/>
            <person name="Abouelleil A."/>
            <person name="Allen A.W."/>
            <person name="Alvarado L."/>
            <person name="Arachchi H.M."/>
            <person name="Berlin A.M."/>
            <person name="Chapman S.B."/>
            <person name="Gainer-Dewar J."/>
            <person name="Goldberg J."/>
            <person name="Griggs A."/>
            <person name="Gujja S."/>
            <person name="Hansen M."/>
            <person name="Howarth C."/>
            <person name="Imamovic A."/>
            <person name="Ireland A."/>
            <person name="Larimer J."/>
            <person name="McCowan C."/>
            <person name="Murphy C."/>
            <person name="Pearson M."/>
            <person name="Poon T.W."/>
            <person name="Priest M."/>
            <person name="Roberts A."/>
            <person name="Saif S."/>
            <person name="Shea T."/>
            <person name="Sisk P."/>
            <person name="Sykes S."/>
            <person name="Wortman J."/>
            <person name="Nusbaum C."/>
            <person name="Birren B."/>
        </authorList>
    </citation>
    <scope>NUCLEOTIDE SEQUENCE [LARGE SCALE GENOMIC DNA]</scope>
    <source>
        <strain evidence="1 2">ATCC 700293</strain>
    </source>
</reference>
<sequence>MKQISALHLTAEEESNVQLLEITDGILIGVTNSAYLTGSLILPDTITEIGKKALSGCTDLTSITIPDSVTQIGYGAFFRCMNLTGITVHSDNPAYCSQENILYTKDMKILLRAVATGCVVIPYGVTEISYGAFSRCRGLTSITIPDSVIKIAMGAFCYCSNVTHIIIPSSVTDIGMGPFGYCTKLTDISVDKANPVYCSKDNMLYTKDMKTLVQATPVKTFMVPEHVTAIGGYCLAGCTDVTTVIIPDRVTEIGEGAFDGCEKLDTIIIKSELLTEIGYDAFSHIKPDARVTVKNELIKALLQTCGSDIQNGQITVNPNL</sequence>
<evidence type="ECO:0000313" key="2">
    <source>
        <dbReference type="Proteomes" id="UP000014634"/>
    </source>
</evidence>
<dbReference type="InterPro" id="IPR053139">
    <property type="entry name" value="Surface_bspA-like"/>
</dbReference>
<proteinExistence type="predicted"/>
<dbReference type="PANTHER" id="PTHR45661:SF3">
    <property type="entry name" value="IG-LIKE DOMAIN-CONTAINING PROTEIN"/>
    <property type="match status" value="1"/>
</dbReference>
<dbReference type="InterPro" id="IPR032675">
    <property type="entry name" value="LRR_dom_sf"/>
</dbReference>
<gene>
    <name evidence="1" type="ORF">HMPREF9195_02040</name>
</gene>